<proteinExistence type="predicted"/>
<organism evidence="1 2">
    <name type="scientific">Pluteus cervinus</name>
    <dbReference type="NCBI Taxonomy" id="181527"/>
    <lineage>
        <taxon>Eukaryota</taxon>
        <taxon>Fungi</taxon>
        <taxon>Dikarya</taxon>
        <taxon>Basidiomycota</taxon>
        <taxon>Agaricomycotina</taxon>
        <taxon>Agaricomycetes</taxon>
        <taxon>Agaricomycetidae</taxon>
        <taxon>Agaricales</taxon>
        <taxon>Pluteineae</taxon>
        <taxon>Pluteaceae</taxon>
        <taxon>Pluteus</taxon>
    </lineage>
</organism>
<accession>A0ACD3AZM7</accession>
<reference evidence="1 2" key="1">
    <citation type="journal article" date="2019" name="Nat. Ecol. Evol.">
        <title>Megaphylogeny resolves global patterns of mushroom evolution.</title>
        <authorList>
            <person name="Varga T."/>
            <person name="Krizsan K."/>
            <person name="Foldi C."/>
            <person name="Dima B."/>
            <person name="Sanchez-Garcia M."/>
            <person name="Sanchez-Ramirez S."/>
            <person name="Szollosi G.J."/>
            <person name="Szarkandi J.G."/>
            <person name="Papp V."/>
            <person name="Albert L."/>
            <person name="Andreopoulos W."/>
            <person name="Angelini C."/>
            <person name="Antonin V."/>
            <person name="Barry K.W."/>
            <person name="Bougher N.L."/>
            <person name="Buchanan P."/>
            <person name="Buyck B."/>
            <person name="Bense V."/>
            <person name="Catcheside P."/>
            <person name="Chovatia M."/>
            <person name="Cooper J."/>
            <person name="Damon W."/>
            <person name="Desjardin D."/>
            <person name="Finy P."/>
            <person name="Geml J."/>
            <person name="Haridas S."/>
            <person name="Hughes K."/>
            <person name="Justo A."/>
            <person name="Karasinski D."/>
            <person name="Kautmanova I."/>
            <person name="Kiss B."/>
            <person name="Kocsube S."/>
            <person name="Kotiranta H."/>
            <person name="LaButti K.M."/>
            <person name="Lechner B.E."/>
            <person name="Liimatainen K."/>
            <person name="Lipzen A."/>
            <person name="Lukacs Z."/>
            <person name="Mihaltcheva S."/>
            <person name="Morgado L.N."/>
            <person name="Niskanen T."/>
            <person name="Noordeloos M.E."/>
            <person name="Ohm R.A."/>
            <person name="Ortiz-Santana B."/>
            <person name="Ovrebo C."/>
            <person name="Racz N."/>
            <person name="Riley R."/>
            <person name="Savchenko A."/>
            <person name="Shiryaev A."/>
            <person name="Soop K."/>
            <person name="Spirin V."/>
            <person name="Szebenyi C."/>
            <person name="Tomsovsky M."/>
            <person name="Tulloss R.E."/>
            <person name="Uehling J."/>
            <person name="Grigoriev I.V."/>
            <person name="Vagvolgyi C."/>
            <person name="Papp T."/>
            <person name="Martin F.M."/>
            <person name="Miettinen O."/>
            <person name="Hibbett D.S."/>
            <person name="Nagy L.G."/>
        </authorList>
    </citation>
    <scope>NUCLEOTIDE SEQUENCE [LARGE SCALE GENOMIC DNA]</scope>
    <source>
        <strain evidence="1 2">NL-1719</strain>
    </source>
</reference>
<evidence type="ECO:0000313" key="2">
    <source>
        <dbReference type="Proteomes" id="UP000308600"/>
    </source>
</evidence>
<gene>
    <name evidence="1" type="ORF">BDN72DRAFT_474955</name>
</gene>
<dbReference type="EMBL" id="ML208301">
    <property type="protein sequence ID" value="TFK71205.1"/>
    <property type="molecule type" value="Genomic_DNA"/>
</dbReference>
<evidence type="ECO:0000313" key="1">
    <source>
        <dbReference type="EMBL" id="TFK71205.1"/>
    </source>
</evidence>
<dbReference type="Proteomes" id="UP000308600">
    <property type="component" value="Unassembled WGS sequence"/>
</dbReference>
<sequence length="587" mass="63883">MTSNNPSISTFNTVYGPPLPALFQTPIRSGGRPTTTVSGGVVAKRTRTYSLPSSSKSATLKRKRSSVASFDFTKELGDEEVALTGGDSWGVTDLPDRFVPKRPKMSIPLNVTPRTNRISRQFGLVDDRILSYKENDDPFSSASSLSSSSSSKDTSNVLGMLRRNASTLFQTPPPIKPVSVSENLSKAKQCVLTLDGPGISDDPFAYPISWSKKNLISVACHNEIFYQNLNTKKVSLLCRVDRHLGAPRVIEWGGAGNRNISGGSESGGGSSTGREYWLSCGTSNGSVLIWDAARDSSVNPLVWSTSNIDHDYSSVGGLSWYENLLAVGYHDGTIGLMDIRERCRGRNVMGHRSGNVLAVSWSVDGTYLASADVYGAVCVWDRRMGKTVNEVGTQGHKMRHCSSVKALAWCPWKPELLATGGCQPDGNINIWNATTNAPAPEPLSTISLNTSVLSLHWSPHCKELLSTHGSSFTIPKRSRHAPNASTSSTSSSGTQALTNGPAPNRQPFKQVSTPLTFAIAVHEYPTKKRLLTLKAHLGPITHSCLSPDGEKLFTVCPREETIKMWQVWGRPKKEERREGLFEKCAIR</sequence>
<keyword evidence="2" id="KW-1185">Reference proteome</keyword>
<name>A0ACD3AZM7_9AGAR</name>
<protein>
    <submittedName>
        <fullName evidence="1">WD40 repeat-like protein</fullName>
    </submittedName>
</protein>